<evidence type="ECO:0000313" key="2">
    <source>
        <dbReference type="EMBL" id="MBK0397929.1"/>
    </source>
</evidence>
<comment type="similarity">
    <text evidence="1">Belongs to the peptidase S58 family.</text>
</comment>
<organism evidence="2 3">
    <name type="scientific">Thermohalobaculum xanthum</name>
    <dbReference type="NCBI Taxonomy" id="2753746"/>
    <lineage>
        <taxon>Bacteria</taxon>
        <taxon>Pseudomonadati</taxon>
        <taxon>Pseudomonadota</taxon>
        <taxon>Alphaproteobacteria</taxon>
        <taxon>Rhodobacterales</taxon>
        <taxon>Paracoccaceae</taxon>
        <taxon>Thermohalobaculum</taxon>
    </lineage>
</organism>
<dbReference type="CDD" id="cd02252">
    <property type="entry name" value="nylC_like"/>
    <property type="match status" value="1"/>
</dbReference>
<gene>
    <name evidence="2" type="ORF">H0I76_01900</name>
</gene>
<reference evidence="2" key="1">
    <citation type="submission" date="2020-12" db="EMBL/GenBank/DDBJ databases">
        <title>Bacterial taxonomy.</title>
        <authorList>
            <person name="Pan X."/>
        </authorList>
    </citation>
    <scope>NUCLEOTIDE SEQUENCE</scope>
    <source>
        <strain evidence="2">M0105</strain>
    </source>
</reference>
<dbReference type="InterPro" id="IPR005321">
    <property type="entry name" value="Peptidase_S58_DmpA"/>
</dbReference>
<dbReference type="SUPFAM" id="SSF56266">
    <property type="entry name" value="DmpA/ArgJ-like"/>
    <property type="match status" value="1"/>
</dbReference>
<evidence type="ECO:0000256" key="1">
    <source>
        <dbReference type="ARBA" id="ARBA00007068"/>
    </source>
</evidence>
<dbReference type="EMBL" id="JAEHHL010000001">
    <property type="protein sequence ID" value="MBK0397929.1"/>
    <property type="molecule type" value="Genomic_DNA"/>
</dbReference>
<sequence>MRPGPRNSITDVAGLAVGNAEDRTLLTGVTAVIPATPAVAAIDVRGGGPGTRESDALGPLGTVEVVHGIALSGGSAYGLDAAGGVMDWLRSQARGFAVGDARVPIVPGAIIFDLATGGPKSWETPPWWRLGRAAAEAAAADFALGNAGAGLGARAGGLKGGLGTASFVADGVTVGALAVANPLGSVVMPGTRAPWAWWLEQAGEWGGVTPPSGAPSTLEHAFSGGARANTTLAVVATDARLTRAEAGRIATMAHDGFARAIRPVHAPLDGDTVFVLATGSAGPPGDLAALSRLGMLAADCVARAITRGVVEAEPLAGLPAWRNLPG</sequence>
<dbReference type="AlphaFoldDB" id="A0A8J7M5Q2"/>
<dbReference type="InterPro" id="IPR016117">
    <property type="entry name" value="ArgJ-like_dom_sf"/>
</dbReference>
<dbReference type="Pfam" id="PF03576">
    <property type="entry name" value="Peptidase_S58"/>
    <property type="match status" value="1"/>
</dbReference>
<keyword evidence="3" id="KW-1185">Reference proteome</keyword>
<evidence type="ECO:0000313" key="3">
    <source>
        <dbReference type="Proteomes" id="UP000655420"/>
    </source>
</evidence>
<proteinExistence type="inferred from homology"/>
<name>A0A8J7M5Q2_9RHOB</name>
<dbReference type="PANTHER" id="PTHR36512">
    <property type="entry name" value="D-AMINOPEPTIDASE"/>
    <property type="match status" value="1"/>
</dbReference>
<accession>A0A8J7M5Q2</accession>
<dbReference type="GO" id="GO:0004177">
    <property type="term" value="F:aminopeptidase activity"/>
    <property type="evidence" value="ECO:0007669"/>
    <property type="project" value="TreeGrafter"/>
</dbReference>
<dbReference type="Proteomes" id="UP000655420">
    <property type="component" value="Unassembled WGS sequence"/>
</dbReference>
<protein>
    <submittedName>
        <fullName evidence="2">P1 family peptidase</fullName>
    </submittedName>
</protein>
<comment type="caution">
    <text evidence="2">The sequence shown here is derived from an EMBL/GenBank/DDBJ whole genome shotgun (WGS) entry which is preliminary data.</text>
</comment>
<dbReference type="Gene3D" id="3.60.70.12">
    <property type="entry name" value="L-amino peptidase D-ALA esterase/amidase"/>
    <property type="match status" value="1"/>
</dbReference>
<dbReference type="PANTHER" id="PTHR36512:SF3">
    <property type="entry name" value="BLR5678 PROTEIN"/>
    <property type="match status" value="1"/>
</dbReference>